<feature type="transmembrane region" description="Helical" evidence="8">
    <location>
        <begin position="207"/>
        <end position="227"/>
    </location>
</feature>
<keyword evidence="4" id="KW-1003">Cell membrane</keyword>
<dbReference type="AlphaFoldDB" id="A0A1Y1UTN5"/>
<feature type="transmembrane region" description="Helical" evidence="8">
    <location>
        <begin position="273"/>
        <end position="298"/>
    </location>
</feature>
<evidence type="ECO:0000256" key="4">
    <source>
        <dbReference type="ARBA" id="ARBA00022475"/>
    </source>
</evidence>
<feature type="transmembrane region" description="Helical" evidence="8">
    <location>
        <begin position="363"/>
        <end position="388"/>
    </location>
</feature>
<evidence type="ECO:0000313" key="11">
    <source>
        <dbReference type="Proteomes" id="UP000193719"/>
    </source>
</evidence>
<evidence type="ECO:0000256" key="2">
    <source>
        <dbReference type="ARBA" id="ARBA00008537"/>
    </source>
</evidence>
<feature type="transmembrane region" description="Helical" evidence="8">
    <location>
        <begin position="338"/>
        <end position="357"/>
    </location>
</feature>
<dbReference type="InterPro" id="IPR036259">
    <property type="entry name" value="MFS_trans_sf"/>
</dbReference>
<keyword evidence="7 8" id="KW-0472">Membrane</keyword>
<dbReference type="GO" id="GO:0022857">
    <property type="term" value="F:transmembrane transporter activity"/>
    <property type="evidence" value="ECO:0007669"/>
    <property type="project" value="InterPro"/>
</dbReference>
<dbReference type="GO" id="GO:0005886">
    <property type="term" value="C:plasma membrane"/>
    <property type="evidence" value="ECO:0007669"/>
    <property type="project" value="UniProtKB-SubCell"/>
</dbReference>
<dbReference type="OrthoDB" id="5086884at2759"/>
<evidence type="ECO:0000256" key="8">
    <source>
        <dbReference type="SAM" id="Phobius"/>
    </source>
</evidence>
<keyword evidence="11" id="KW-1185">Reference proteome</keyword>
<feature type="transmembrane region" description="Helical" evidence="8">
    <location>
        <begin position="304"/>
        <end position="326"/>
    </location>
</feature>
<dbReference type="CDD" id="cd17503">
    <property type="entry name" value="MFS_LmrB_MDR_like"/>
    <property type="match status" value="1"/>
</dbReference>
<dbReference type="Gene3D" id="1.20.1250.20">
    <property type="entry name" value="MFS general substrate transporter like domains"/>
    <property type="match status" value="1"/>
</dbReference>
<feature type="transmembrane region" description="Helical" evidence="8">
    <location>
        <begin position="173"/>
        <end position="195"/>
    </location>
</feature>
<dbReference type="InterPro" id="IPR011701">
    <property type="entry name" value="MFS"/>
</dbReference>
<dbReference type="Proteomes" id="UP000193719">
    <property type="component" value="Unassembled WGS sequence"/>
</dbReference>
<dbReference type="EMBL" id="MCFH01000092">
    <property type="protein sequence ID" value="ORX41322.1"/>
    <property type="molecule type" value="Genomic_DNA"/>
</dbReference>
<dbReference type="PANTHER" id="PTHR42718:SF9">
    <property type="entry name" value="MAJOR FACILITATOR SUPERFAMILY MULTIDRUG TRANSPORTER MFSC"/>
    <property type="match status" value="1"/>
</dbReference>
<evidence type="ECO:0000256" key="6">
    <source>
        <dbReference type="ARBA" id="ARBA00022989"/>
    </source>
</evidence>
<keyword evidence="5 8" id="KW-0812">Transmembrane</keyword>
<feature type="transmembrane region" description="Helical" evidence="8">
    <location>
        <begin position="85"/>
        <end position="109"/>
    </location>
</feature>
<keyword evidence="6 8" id="KW-1133">Transmembrane helix</keyword>
<feature type="transmembrane region" description="Helical" evidence="8">
    <location>
        <begin position="233"/>
        <end position="253"/>
    </location>
</feature>
<proteinExistence type="inferred from homology"/>
<feature type="transmembrane region" description="Helical" evidence="8">
    <location>
        <begin position="439"/>
        <end position="462"/>
    </location>
</feature>
<dbReference type="InterPro" id="IPR004638">
    <property type="entry name" value="EmrB-like"/>
</dbReference>
<feature type="transmembrane region" description="Helical" evidence="8">
    <location>
        <begin position="148"/>
        <end position="167"/>
    </location>
</feature>
<dbReference type="SUPFAM" id="SSF103473">
    <property type="entry name" value="MFS general substrate transporter"/>
    <property type="match status" value="1"/>
</dbReference>
<dbReference type="InterPro" id="IPR020846">
    <property type="entry name" value="MFS_dom"/>
</dbReference>
<gene>
    <name evidence="10" type="ORF">BCR36DRAFT_588104</name>
</gene>
<comment type="similarity">
    <text evidence="2">Belongs to the major facilitator superfamily. EmrB family.</text>
</comment>
<feature type="transmembrane region" description="Helical" evidence="8">
    <location>
        <begin position="20"/>
        <end position="38"/>
    </location>
</feature>
<comment type="caution">
    <text evidence="10">The sequence shown here is derived from an EMBL/GenBank/DDBJ whole genome shotgun (WGS) entry which is preliminary data.</text>
</comment>
<dbReference type="STRING" id="1754191.A0A1Y1UTN5"/>
<evidence type="ECO:0000256" key="7">
    <source>
        <dbReference type="ARBA" id="ARBA00023136"/>
    </source>
</evidence>
<feature type="transmembrane region" description="Helical" evidence="8">
    <location>
        <begin position="409"/>
        <end position="427"/>
    </location>
</feature>
<accession>A0A1Y1UTN5</accession>
<evidence type="ECO:0000256" key="5">
    <source>
        <dbReference type="ARBA" id="ARBA00022692"/>
    </source>
</evidence>
<keyword evidence="3" id="KW-0813">Transport</keyword>
<name>A0A1Y1UTN5_9FUNG</name>
<dbReference type="Pfam" id="PF07690">
    <property type="entry name" value="MFS_1"/>
    <property type="match status" value="1"/>
</dbReference>
<protein>
    <submittedName>
        <fullName evidence="10">MFS general substrate transporter</fullName>
    </submittedName>
</protein>
<reference evidence="10 11" key="1">
    <citation type="submission" date="2016-08" db="EMBL/GenBank/DDBJ databases">
        <title>Genomes of anaerobic fungi encode conserved fungal cellulosomes for biomass hydrolysis.</title>
        <authorList>
            <consortium name="DOE Joint Genome Institute"/>
            <person name="Haitjema C.H."/>
            <person name="Gilmore S.P."/>
            <person name="Henske J.K."/>
            <person name="Solomon K.V."/>
            <person name="De Groot R."/>
            <person name="Kuo A."/>
            <person name="Mondo S.J."/>
            <person name="Salamov A.A."/>
            <person name="Labutti K."/>
            <person name="Zhao Z."/>
            <person name="Chiniquy J."/>
            <person name="Barry K."/>
            <person name="Brewer H.M."/>
            <person name="Purvine S.O."/>
            <person name="Wright A.T."/>
            <person name="Boxma B."/>
            <person name="Van Alen T."/>
            <person name="Hackstein J.H."/>
            <person name="Baker S.E."/>
            <person name="Grigoriev I.V."/>
            <person name="O'Malley M.A."/>
        </authorList>
    </citation>
    <scope>NUCLEOTIDE SEQUENCE [LARGE SCALE GENOMIC DNA]</scope>
    <source>
        <strain evidence="11">finn</strain>
    </source>
</reference>
<dbReference type="NCBIfam" id="TIGR00711">
    <property type="entry name" value="efflux_EmrB"/>
    <property type="match status" value="1"/>
</dbReference>
<evidence type="ECO:0000313" key="10">
    <source>
        <dbReference type="EMBL" id="ORX41322.1"/>
    </source>
</evidence>
<evidence type="ECO:0000259" key="9">
    <source>
        <dbReference type="PROSITE" id="PS50850"/>
    </source>
</evidence>
<dbReference type="PRINTS" id="PR01036">
    <property type="entry name" value="TCRTETB"/>
</dbReference>
<dbReference type="PROSITE" id="PS50850">
    <property type="entry name" value="MFS"/>
    <property type="match status" value="1"/>
</dbReference>
<evidence type="ECO:0000256" key="1">
    <source>
        <dbReference type="ARBA" id="ARBA00004651"/>
    </source>
</evidence>
<evidence type="ECO:0000256" key="3">
    <source>
        <dbReference type="ARBA" id="ARBA00022448"/>
    </source>
</evidence>
<feature type="domain" description="Major facilitator superfamily (MFS) profile" evidence="9">
    <location>
        <begin position="16"/>
        <end position="468"/>
    </location>
</feature>
<organism evidence="10 11">
    <name type="scientific">Piromyces finnis</name>
    <dbReference type="NCBI Taxonomy" id="1754191"/>
    <lineage>
        <taxon>Eukaryota</taxon>
        <taxon>Fungi</taxon>
        <taxon>Fungi incertae sedis</taxon>
        <taxon>Chytridiomycota</taxon>
        <taxon>Chytridiomycota incertae sedis</taxon>
        <taxon>Neocallimastigomycetes</taxon>
        <taxon>Neocallimastigales</taxon>
        <taxon>Neocallimastigaceae</taxon>
        <taxon>Piromyces</taxon>
    </lineage>
</organism>
<sequence>MSNSSVIEGKEITNKKLTLIFLNINISCIATSMLFTALTTALPPIMKDFNIDVDTGQWLTSGFSLFLAVMTPFTAYLIKRFRTKRLYCIAIVFFIIGLIICAISKNFYMMMFGRIIQGCGNGLLSSMAQVIILVIFPPERIGSIMGWYGLSINVAPIISPTIAGFLVDSVGWRMIFIISIAIMSISLICTIFVFENVLPTIKEKFDFISLILSALTFGGITFSVGNIGTNSFISYQVLLSLLIGIVSGIIFTWRQLHLDIPFLDIRIIKNKNFTISLIATVLLQISFMGTAIIFPIYVQQIKGYSATISGLVVLPGSLAMAIISPFAGKIYDKVGIKLIFILAPLILSIGNFIIYFINIHQSIWIISIINIFRCISFAFLFMPLVTWAMKDIPKIKTSDASAIFNSIRFIGSAVGPALCTSIITRIANATAYTKESPRMYGINIDFLLLTILSLFVFLLGVFGCKEKIIIKNDINQENIDKKPKQEIITKDITDIKIIIEENEGSYCNISINTIVDDGDSNNDISIKDKSDEETIIEK</sequence>
<feature type="transmembrane region" description="Helical" evidence="8">
    <location>
        <begin position="58"/>
        <end position="78"/>
    </location>
</feature>
<feature type="transmembrane region" description="Helical" evidence="8">
    <location>
        <begin position="115"/>
        <end position="136"/>
    </location>
</feature>
<comment type="subcellular location">
    <subcellularLocation>
        <location evidence="1">Cell membrane</location>
        <topology evidence="1">Multi-pass membrane protein</topology>
    </subcellularLocation>
</comment>
<dbReference type="Gene3D" id="1.20.1720.10">
    <property type="entry name" value="Multidrug resistance protein D"/>
    <property type="match status" value="1"/>
</dbReference>
<reference evidence="10 11" key="2">
    <citation type="submission" date="2016-08" db="EMBL/GenBank/DDBJ databases">
        <title>Pervasive Adenine N6-methylation of Active Genes in Fungi.</title>
        <authorList>
            <consortium name="DOE Joint Genome Institute"/>
            <person name="Mondo S.J."/>
            <person name="Dannebaum R.O."/>
            <person name="Kuo R.C."/>
            <person name="Labutti K."/>
            <person name="Haridas S."/>
            <person name="Kuo A."/>
            <person name="Salamov A."/>
            <person name="Ahrendt S.R."/>
            <person name="Lipzen A."/>
            <person name="Sullivan W."/>
            <person name="Andreopoulos W.B."/>
            <person name="Clum A."/>
            <person name="Lindquist E."/>
            <person name="Daum C."/>
            <person name="Ramamoorthy G.K."/>
            <person name="Gryganskyi A."/>
            <person name="Culley D."/>
            <person name="Magnuson J.K."/>
            <person name="James T.Y."/>
            <person name="O'Malley M.A."/>
            <person name="Stajich J.E."/>
            <person name="Spatafora J.W."/>
            <person name="Visel A."/>
            <person name="Grigoriev I.V."/>
        </authorList>
    </citation>
    <scope>NUCLEOTIDE SEQUENCE [LARGE SCALE GENOMIC DNA]</scope>
    <source>
        <strain evidence="11">finn</strain>
    </source>
</reference>
<dbReference type="PANTHER" id="PTHR42718">
    <property type="entry name" value="MAJOR FACILITATOR SUPERFAMILY MULTIDRUG TRANSPORTER MFSC"/>
    <property type="match status" value="1"/>
</dbReference>